<keyword evidence="8" id="KW-1185">Reference proteome</keyword>
<dbReference type="PROSITE" id="PS50020">
    <property type="entry name" value="WW_DOMAIN_2"/>
    <property type="match status" value="2"/>
</dbReference>
<reference evidence="7" key="4">
    <citation type="submission" date="2025-05" db="UniProtKB">
        <authorList>
            <consortium name="EnsemblFungi"/>
        </authorList>
    </citation>
    <scope>IDENTIFICATION</scope>
    <source>
        <strain evidence="7">isolate 1-1 / race 1 (BBBD)</strain>
    </source>
</reference>
<evidence type="ECO:0000259" key="5">
    <source>
        <dbReference type="PROSITE" id="PS51676"/>
    </source>
</evidence>
<dbReference type="Pfam" id="PF00397">
    <property type="entry name" value="WW"/>
    <property type="match status" value="1"/>
</dbReference>
<dbReference type="InterPro" id="IPR002713">
    <property type="entry name" value="FF_domain"/>
</dbReference>
<dbReference type="Proteomes" id="UP000005240">
    <property type="component" value="Unassembled WGS sequence"/>
</dbReference>
<proteinExistence type="predicted"/>
<evidence type="ECO:0000313" key="7">
    <source>
        <dbReference type="EnsemblFungi" id="PTTG_01199-t43_1-p1"/>
    </source>
</evidence>
<dbReference type="InterPro" id="IPR001202">
    <property type="entry name" value="WW_dom"/>
</dbReference>
<dbReference type="EMBL" id="ADAS02000009">
    <property type="protein sequence ID" value="OAV98089.1"/>
    <property type="molecule type" value="Genomic_DNA"/>
</dbReference>
<keyword evidence="1" id="KW-0677">Repeat</keyword>
<feature type="compositionally biased region" description="Basic and acidic residues" evidence="3">
    <location>
        <begin position="472"/>
        <end position="496"/>
    </location>
</feature>
<feature type="domain" description="WW" evidence="4">
    <location>
        <begin position="93"/>
        <end position="126"/>
    </location>
</feature>
<feature type="region of interest" description="Disordered" evidence="3">
    <location>
        <begin position="54"/>
        <end position="96"/>
    </location>
</feature>
<feature type="region of interest" description="Disordered" evidence="3">
    <location>
        <begin position="1"/>
        <end position="22"/>
    </location>
</feature>
<evidence type="ECO:0000259" key="4">
    <source>
        <dbReference type="PROSITE" id="PS50020"/>
    </source>
</evidence>
<protein>
    <recommendedName>
        <fullName evidence="9">WW domain-containing protein</fullName>
    </recommendedName>
</protein>
<dbReference type="SMART" id="SM00456">
    <property type="entry name" value="WW"/>
    <property type="match status" value="2"/>
</dbReference>
<dbReference type="FunFam" id="1.10.10.440:FF:000048">
    <property type="entry name" value="Conserved expressed protein"/>
    <property type="match status" value="1"/>
</dbReference>
<feature type="domain" description="WW" evidence="4">
    <location>
        <begin position="17"/>
        <end position="50"/>
    </location>
</feature>
<dbReference type="GO" id="GO:0003712">
    <property type="term" value="F:transcription coregulator activity"/>
    <property type="evidence" value="ECO:0007669"/>
    <property type="project" value="TreeGrafter"/>
</dbReference>
<dbReference type="VEuPathDB" id="FungiDB:PTTG_01199"/>
<sequence length="563" mass="63452">MASPAPAEVSVPIYTAAPLPPGWTEHRAPTGQFYYYHAESGESTYVRPSIPVLAPKEIDPNVAAGGSTGSGGGQKKSSTAGNKKKEKPKTKEPIPETAWMKVTTTAGNVFYTNVENKTSSWTVPEEIKEQLKIYEEAEARKAEETRLAELERVRLKAEEDKRIHEAEQRRMIELEVQKVRAEVEAEAELRGLKRRNEEPPHDPASANKTRANPPGGSDTDRKTKVAKLDSAADDEDWQRQIAEEMAQEAAQMSPTSTIPCQPNHLPPAAIPKNPPPPAGLSLEELKATFKAMLLEKSIDPMAPWDNELPKFVTDPRYLALPSMKERRDLFDEFCKEKIRQQRAAMAAVPKVDPPRAYRSLLMEVVTSTRTLWEDFKSKHKKDSRFRNFGRDDREREKAFKSWLKELGEQKRQQLAKAEADFRGLLAEKAAPAAGAAEEEYKDFKERVKHDPRFVALASNSSKEAMWKKWVEDRSNKADEEQRKNDGEDETKKKAEEEAPSPTKSQKGSQNGTVSEAIEDPKREKQMASLKAREEQVREMKKKVEKDAAINRALVDKDPHGLKP</sequence>
<dbReference type="CDD" id="cd00201">
    <property type="entry name" value="WW"/>
    <property type="match status" value="1"/>
</dbReference>
<feature type="compositionally biased region" description="Basic and acidic residues" evidence="3">
    <location>
        <begin position="184"/>
        <end position="201"/>
    </location>
</feature>
<dbReference type="OrthoDB" id="410044at2759"/>
<dbReference type="SUPFAM" id="SSF51045">
    <property type="entry name" value="WW domain"/>
    <property type="match status" value="2"/>
</dbReference>
<evidence type="ECO:0000313" key="8">
    <source>
        <dbReference type="Proteomes" id="UP000005240"/>
    </source>
</evidence>
<dbReference type="SMART" id="SM00441">
    <property type="entry name" value="FF"/>
    <property type="match status" value="3"/>
</dbReference>
<reference evidence="7 8" key="3">
    <citation type="journal article" date="2017" name="G3 (Bethesda)">
        <title>Comparative analysis highlights variable genome content of wheat rusts and divergence of the mating loci.</title>
        <authorList>
            <person name="Cuomo C.A."/>
            <person name="Bakkeren G."/>
            <person name="Khalil H.B."/>
            <person name="Panwar V."/>
            <person name="Joly D."/>
            <person name="Linning R."/>
            <person name="Sakthikumar S."/>
            <person name="Song X."/>
            <person name="Adiconis X."/>
            <person name="Fan L."/>
            <person name="Goldberg J.M."/>
            <person name="Levin J.Z."/>
            <person name="Young S."/>
            <person name="Zeng Q."/>
            <person name="Anikster Y."/>
            <person name="Bruce M."/>
            <person name="Wang M."/>
            <person name="Yin C."/>
            <person name="McCallum B."/>
            <person name="Szabo L.J."/>
            <person name="Hulbert S."/>
            <person name="Chen X."/>
            <person name="Fellers J.P."/>
        </authorList>
    </citation>
    <scope>NUCLEOTIDE SEQUENCE</scope>
    <source>
        <strain evidence="7">isolate 1-1 / race 1 (BBBD)</strain>
        <strain evidence="8">Isolate 1-1 / race 1 (BBBD)</strain>
    </source>
</reference>
<evidence type="ECO:0008006" key="9">
    <source>
        <dbReference type="Google" id="ProtNLM"/>
    </source>
</evidence>
<dbReference type="STRING" id="630390.A0A180H0F7"/>
<dbReference type="Gene3D" id="2.20.70.10">
    <property type="match status" value="2"/>
</dbReference>
<dbReference type="Pfam" id="PF01846">
    <property type="entry name" value="FF"/>
    <property type="match status" value="2"/>
</dbReference>
<dbReference type="PANTHER" id="PTHR15377">
    <property type="entry name" value="TRANSCRIPTION ELONGATION REGULATOR 1"/>
    <property type="match status" value="1"/>
</dbReference>
<evidence type="ECO:0000313" key="6">
    <source>
        <dbReference type="EMBL" id="OAV98089.1"/>
    </source>
</evidence>
<name>A0A180H0F7_PUCT1</name>
<feature type="domain" description="FF" evidence="5">
    <location>
        <begin position="282"/>
        <end position="336"/>
    </location>
</feature>
<dbReference type="InterPro" id="IPR045148">
    <property type="entry name" value="TCRG1-like"/>
</dbReference>
<organism evidence="6">
    <name type="scientific">Puccinia triticina (isolate 1-1 / race 1 (BBBD))</name>
    <name type="common">Brown leaf rust fungus</name>
    <dbReference type="NCBI Taxonomy" id="630390"/>
    <lineage>
        <taxon>Eukaryota</taxon>
        <taxon>Fungi</taxon>
        <taxon>Dikarya</taxon>
        <taxon>Basidiomycota</taxon>
        <taxon>Pucciniomycotina</taxon>
        <taxon>Pucciniomycetes</taxon>
        <taxon>Pucciniales</taxon>
        <taxon>Pucciniaceae</taxon>
        <taxon>Puccinia</taxon>
    </lineage>
</organism>
<dbReference type="PROSITE" id="PS51676">
    <property type="entry name" value="FF"/>
    <property type="match status" value="1"/>
</dbReference>
<evidence type="ECO:0000256" key="1">
    <source>
        <dbReference type="ARBA" id="ARBA00022737"/>
    </source>
</evidence>
<feature type="coiled-coil region" evidence="2">
    <location>
        <begin position="127"/>
        <end position="184"/>
    </location>
</feature>
<dbReference type="FunFam" id="1.10.10.440:FF:000044">
    <property type="entry name" value="Transcription elongation regulator 1"/>
    <property type="match status" value="1"/>
</dbReference>
<feature type="compositionally biased region" description="Basic and acidic residues" evidence="3">
    <location>
        <begin position="518"/>
        <end position="563"/>
    </location>
</feature>
<dbReference type="SUPFAM" id="SSF81698">
    <property type="entry name" value="FF domain"/>
    <property type="match status" value="3"/>
</dbReference>
<feature type="compositionally biased region" description="Polar residues" evidence="3">
    <location>
        <begin position="504"/>
        <end position="513"/>
    </location>
</feature>
<dbReference type="PROSITE" id="PS01159">
    <property type="entry name" value="WW_DOMAIN_1"/>
    <property type="match status" value="2"/>
</dbReference>
<dbReference type="Gene3D" id="1.10.10.440">
    <property type="entry name" value="FF domain"/>
    <property type="match status" value="3"/>
</dbReference>
<keyword evidence="2" id="KW-0175">Coiled coil</keyword>
<dbReference type="EnsemblFungi" id="PTTG_01199-t43_1">
    <property type="protein sequence ID" value="PTTG_01199-t43_1-p1"/>
    <property type="gene ID" value="PTTG_01199"/>
</dbReference>
<reference evidence="6" key="2">
    <citation type="submission" date="2016-05" db="EMBL/GenBank/DDBJ databases">
        <title>Comparative analysis highlights variable genome content of wheat rusts and divergence of the mating loci.</title>
        <authorList>
            <person name="Cuomo C.A."/>
            <person name="Bakkeren G."/>
            <person name="Szabo L."/>
            <person name="Khalil H."/>
            <person name="Joly D."/>
            <person name="Goldberg J."/>
            <person name="Young S."/>
            <person name="Zeng Q."/>
            <person name="Fellers J."/>
        </authorList>
    </citation>
    <scope>NUCLEOTIDE SEQUENCE [LARGE SCALE GENOMIC DNA]</scope>
    <source>
        <strain evidence="6">1-1 BBBD Race 1</strain>
    </source>
</reference>
<evidence type="ECO:0000256" key="3">
    <source>
        <dbReference type="SAM" id="MobiDB-lite"/>
    </source>
</evidence>
<feature type="compositionally biased region" description="Basic and acidic residues" evidence="3">
    <location>
        <begin position="218"/>
        <end position="227"/>
    </location>
</feature>
<dbReference type="GO" id="GO:0005634">
    <property type="term" value="C:nucleus"/>
    <property type="evidence" value="ECO:0007669"/>
    <property type="project" value="TreeGrafter"/>
</dbReference>
<dbReference type="AlphaFoldDB" id="A0A180H0F7"/>
<gene>
    <name evidence="6" type="ORF">PTTG_01199</name>
</gene>
<accession>A0A180H0F7</accession>
<reference evidence="6" key="1">
    <citation type="submission" date="2009-11" db="EMBL/GenBank/DDBJ databases">
        <authorList>
            <consortium name="The Broad Institute Genome Sequencing Platform"/>
            <person name="Ward D."/>
            <person name="Feldgarden M."/>
            <person name="Earl A."/>
            <person name="Young S.K."/>
            <person name="Zeng Q."/>
            <person name="Koehrsen M."/>
            <person name="Alvarado L."/>
            <person name="Berlin A."/>
            <person name="Bochicchio J."/>
            <person name="Borenstein D."/>
            <person name="Chapman S.B."/>
            <person name="Chen Z."/>
            <person name="Engels R."/>
            <person name="Freedman E."/>
            <person name="Gellesch M."/>
            <person name="Goldberg J."/>
            <person name="Griggs A."/>
            <person name="Gujja S."/>
            <person name="Heilman E."/>
            <person name="Heiman D."/>
            <person name="Hepburn T."/>
            <person name="Howarth C."/>
            <person name="Jen D."/>
            <person name="Larson L."/>
            <person name="Lewis B."/>
            <person name="Mehta T."/>
            <person name="Park D."/>
            <person name="Pearson M."/>
            <person name="Roberts A."/>
            <person name="Saif S."/>
            <person name="Shea T."/>
            <person name="Shenoy N."/>
            <person name="Sisk P."/>
            <person name="Stolte C."/>
            <person name="Sykes S."/>
            <person name="Thomson T."/>
            <person name="Walk T."/>
            <person name="White J."/>
            <person name="Yandava C."/>
            <person name="Izard J."/>
            <person name="Baranova O.V."/>
            <person name="Blanton J.M."/>
            <person name="Tanner A.C."/>
            <person name="Dewhirst F.E."/>
            <person name="Haas B."/>
            <person name="Nusbaum C."/>
            <person name="Birren B."/>
        </authorList>
    </citation>
    <scope>NUCLEOTIDE SEQUENCE [LARGE SCALE GENOMIC DNA]</scope>
    <source>
        <strain evidence="6">1-1 BBBD Race 1</strain>
    </source>
</reference>
<evidence type="ECO:0000256" key="2">
    <source>
        <dbReference type="SAM" id="Coils"/>
    </source>
</evidence>
<dbReference type="GO" id="GO:0070063">
    <property type="term" value="F:RNA polymerase binding"/>
    <property type="evidence" value="ECO:0007669"/>
    <property type="project" value="InterPro"/>
</dbReference>
<dbReference type="InterPro" id="IPR036020">
    <property type="entry name" value="WW_dom_sf"/>
</dbReference>
<dbReference type="PANTHER" id="PTHR15377:SF3">
    <property type="entry name" value="WW DOMAIN-CONTAINING PROTEIN"/>
    <property type="match status" value="1"/>
</dbReference>
<dbReference type="InterPro" id="IPR036517">
    <property type="entry name" value="FF_domain_sf"/>
</dbReference>
<feature type="region of interest" description="Disordered" evidence="3">
    <location>
        <begin position="472"/>
        <end position="563"/>
    </location>
</feature>
<feature type="region of interest" description="Disordered" evidence="3">
    <location>
        <begin position="184"/>
        <end position="236"/>
    </location>
</feature>